<accession>A0A318HIF5</accession>
<gene>
    <name evidence="1" type="ORF">C8E89_13427</name>
</gene>
<reference evidence="1 2" key="2">
    <citation type="submission" date="2018-06" db="EMBL/GenBank/DDBJ databases">
        <title>Sequencing of bacterial isolates from soil warming experiment in Harvard Forest, Massachusetts, USA.</title>
        <authorList>
            <person name="Deangelis K.PhD."/>
        </authorList>
    </citation>
    <scope>NUCLEOTIDE SEQUENCE [LARGE SCALE GENOMIC DNA]</scope>
    <source>
        <strain evidence="1 2">GAS496</strain>
    </source>
</reference>
<sequence length="59" mass="6681">MLQVNGSARDLKRQLIYSREVTDSPRWLDEAERAAWMELVRVLLTLPAALDTHCAATPT</sequence>
<keyword evidence="2" id="KW-1185">Reference proteome</keyword>
<dbReference type="AlphaFoldDB" id="A0A318HIF5"/>
<organism evidence="1 2">
    <name type="scientific">Mycolicibacterium moriokaense</name>
    <dbReference type="NCBI Taxonomy" id="39691"/>
    <lineage>
        <taxon>Bacteria</taxon>
        <taxon>Bacillati</taxon>
        <taxon>Actinomycetota</taxon>
        <taxon>Actinomycetes</taxon>
        <taxon>Mycobacteriales</taxon>
        <taxon>Mycobacteriaceae</taxon>
        <taxon>Mycolicibacterium</taxon>
    </lineage>
</organism>
<evidence type="ECO:0000313" key="1">
    <source>
        <dbReference type="EMBL" id="PXX00375.1"/>
    </source>
</evidence>
<comment type="caution">
    <text evidence="1">The sequence shown here is derived from an EMBL/GenBank/DDBJ whole genome shotgun (WGS) entry which is preliminary data.</text>
</comment>
<evidence type="ECO:0000313" key="2">
    <source>
        <dbReference type="Proteomes" id="UP000247781"/>
    </source>
</evidence>
<reference evidence="2" key="1">
    <citation type="submission" date="2018-05" db="EMBL/GenBank/DDBJ databases">
        <authorList>
            <person name="Deangelis K."/>
            <person name="Huntemann M."/>
            <person name="Clum A."/>
            <person name="Pillay M."/>
            <person name="Palaniappan K."/>
            <person name="Varghese N."/>
            <person name="Mikhailova N."/>
            <person name="Stamatis D."/>
            <person name="Reddy T."/>
            <person name="Daum C."/>
            <person name="Shapiro N."/>
            <person name="Ivanova N."/>
            <person name="Kyrpides N."/>
            <person name="Woyke T."/>
        </authorList>
    </citation>
    <scope>NUCLEOTIDE SEQUENCE [LARGE SCALE GENOMIC DNA]</scope>
    <source>
        <strain evidence="2">GAS496</strain>
    </source>
</reference>
<dbReference type="EMBL" id="QJJU01000034">
    <property type="protein sequence ID" value="PXX00375.1"/>
    <property type="molecule type" value="Genomic_DNA"/>
</dbReference>
<name>A0A318HIF5_9MYCO</name>
<protein>
    <submittedName>
        <fullName evidence="1">Uncharacterized protein</fullName>
    </submittedName>
</protein>
<dbReference type="Proteomes" id="UP000247781">
    <property type="component" value="Unassembled WGS sequence"/>
</dbReference>
<proteinExistence type="predicted"/>